<dbReference type="PANTHER" id="PTHR11432">
    <property type="entry name" value="NADH DEHYDROGENASE SUBUNIT 1"/>
    <property type="match status" value="1"/>
</dbReference>
<dbReference type="Pfam" id="PF00146">
    <property type="entry name" value="NADHdh"/>
    <property type="match status" value="1"/>
</dbReference>
<comment type="catalytic activity">
    <reaction evidence="5">
        <text>a quinone + NADH + 5 H(+)(in) = a quinol + NAD(+) + 4 H(+)(out)</text>
        <dbReference type="Rhea" id="RHEA:57888"/>
        <dbReference type="ChEBI" id="CHEBI:15378"/>
        <dbReference type="ChEBI" id="CHEBI:24646"/>
        <dbReference type="ChEBI" id="CHEBI:57540"/>
        <dbReference type="ChEBI" id="CHEBI:57945"/>
        <dbReference type="ChEBI" id="CHEBI:132124"/>
    </reaction>
</comment>
<dbReference type="PROSITE" id="PS00667">
    <property type="entry name" value="COMPLEX1_ND1_1"/>
    <property type="match status" value="1"/>
</dbReference>
<name>A0ABU1T1L6_9ACTO</name>
<keyword evidence="5" id="KW-1278">Translocase</keyword>
<evidence type="ECO:0000313" key="7">
    <source>
        <dbReference type="EMBL" id="MDR6939278.1"/>
    </source>
</evidence>
<dbReference type="InterPro" id="IPR001694">
    <property type="entry name" value="NADH_UbQ_OxRdtase_su1/FPO"/>
</dbReference>
<comment type="function">
    <text evidence="5">NDH-1 shuttles electrons from NADH, via FMN and iron-sulfur (Fe-S) centers, to quinones in the respiratory chain. The immediate electron acceptor for the enzyme in this species is believed to be ubiquinone. Couples the redox reaction to proton translocation (for every two electrons transferred, four hydrogen ions are translocated across the cytoplasmic membrane), and thus conserves the redox energy in a proton gradient. This subunit may bind ubiquinone.</text>
</comment>
<feature type="transmembrane region" description="Helical" evidence="5">
    <location>
        <begin position="200"/>
        <end position="219"/>
    </location>
</feature>
<reference evidence="7 8" key="1">
    <citation type="submission" date="2023-07" db="EMBL/GenBank/DDBJ databases">
        <title>Sequencing the genomes of 1000 actinobacteria strains.</title>
        <authorList>
            <person name="Klenk H.-P."/>
        </authorList>
    </citation>
    <scope>NUCLEOTIDE SEQUENCE [LARGE SCALE GENOMIC DNA]</scope>
    <source>
        <strain evidence="7 8">DSM 15539</strain>
    </source>
</reference>
<dbReference type="NCBIfam" id="NF004743">
    <property type="entry name" value="PRK06076.1-4"/>
    <property type="match status" value="1"/>
</dbReference>
<comment type="subcellular location">
    <subcellularLocation>
        <location evidence="5 6">Cell membrane</location>
        <topology evidence="5 6">Multi-pass membrane protein</topology>
    </subcellularLocation>
    <subcellularLocation>
        <location evidence="1">Membrane</location>
        <topology evidence="1">Multi-pass membrane protein</topology>
    </subcellularLocation>
</comment>
<dbReference type="InterPro" id="IPR018086">
    <property type="entry name" value="NADH_UbQ_OxRdtase_su1_CS"/>
</dbReference>
<comment type="similarity">
    <text evidence="5 6">Belongs to the complex I subunit 1 family.</text>
</comment>
<dbReference type="PROSITE" id="PS00668">
    <property type="entry name" value="COMPLEX1_ND1_2"/>
    <property type="match status" value="1"/>
</dbReference>
<proteinExistence type="inferred from homology"/>
<evidence type="ECO:0000256" key="4">
    <source>
        <dbReference type="ARBA" id="ARBA00023136"/>
    </source>
</evidence>
<feature type="transmembrane region" description="Helical" evidence="5">
    <location>
        <begin position="129"/>
        <end position="152"/>
    </location>
</feature>
<feature type="transmembrane region" description="Helical" evidence="5">
    <location>
        <begin position="257"/>
        <end position="275"/>
    </location>
</feature>
<accession>A0ABU1T1L6</accession>
<feature type="transmembrane region" description="Helical" evidence="5">
    <location>
        <begin position="295"/>
        <end position="316"/>
    </location>
</feature>
<dbReference type="EMBL" id="JAVDUJ010000001">
    <property type="protein sequence ID" value="MDR6939278.1"/>
    <property type="molecule type" value="Genomic_DNA"/>
</dbReference>
<feature type="transmembrane region" description="Helical" evidence="5">
    <location>
        <begin position="336"/>
        <end position="357"/>
    </location>
</feature>
<evidence type="ECO:0000256" key="1">
    <source>
        <dbReference type="ARBA" id="ARBA00004141"/>
    </source>
</evidence>
<comment type="caution">
    <text evidence="7">The sequence shown here is derived from an EMBL/GenBank/DDBJ whole genome shotgun (WGS) entry which is preliminary data.</text>
</comment>
<dbReference type="EC" id="7.1.1.-" evidence="5"/>
<comment type="subunit">
    <text evidence="5">NDH-1 is composed of 14 different subunits. Subunits NuoA, H, J, K, L, M, N constitute the membrane sector of the complex.</text>
</comment>
<feature type="transmembrane region" description="Helical" evidence="5">
    <location>
        <begin position="87"/>
        <end position="109"/>
    </location>
</feature>
<keyword evidence="5" id="KW-0874">Quinone</keyword>
<evidence type="ECO:0000256" key="2">
    <source>
        <dbReference type="ARBA" id="ARBA00022692"/>
    </source>
</evidence>
<evidence type="ECO:0000256" key="6">
    <source>
        <dbReference type="RuleBase" id="RU000471"/>
    </source>
</evidence>
<feature type="transmembrane region" description="Helical" evidence="5">
    <location>
        <begin position="363"/>
        <end position="382"/>
    </location>
</feature>
<feature type="transmembrane region" description="Helical" evidence="5">
    <location>
        <begin position="173"/>
        <end position="194"/>
    </location>
</feature>
<dbReference type="PANTHER" id="PTHR11432:SF3">
    <property type="entry name" value="NADH-UBIQUINONE OXIDOREDUCTASE CHAIN 1"/>
    <property type="match status" value="1"/>
</dbReference>
<keyword evidence="5 6" id="KW-0520">NAD</keyword>
<sequence length="447" mass="50033">MNDAAVNMVADFSQDTWWIWVIKAVFIVVFLIFSVIFALWFERRLLARMQNRVGPNTVGPFGLLQSFPDAVKLLFKEDFNLKGADHFVYFFAPALSALCAFTVMAVIPMGPSVNLFGYTTPLQLTDSPVAMLFILAVAALGEYGLVLGGWSAKSTLPLYGSVRSATQMISYELAQGLSLVTIFILNQTMATSGIVSGQQAIWNIFLVMPAFLVYLVTMFGETNRLPFDLPEAEGEIVAGPHVEYSSMKFGWYYLSEYVNMLNMSMIATTLFLGGWRADPITGWIFSLWGGDPNLGWWPMLWFLGKTWTFMALFIWVRGTLLRFRYDQFMHLGWKGLIPAALIWLFIVIAVIGIDMVYPINTTNVLLILSIGFSMILLIWAIGDDTVKPSQAELIAQRGQEEFTGFEYGYPVPPLPGQHLPPSERAARRSIENTNDSAGVQELEANHV</sequence>
<protein>
    <recommendedName>
        <fullName evidence="5">NADH-quinone oxidoreductase subunit H</fullName>
        <ecNumber evidence="5">7.1.1.-</ecNumber>
    </recommendedName>
    <alternativeName>
        <fullName evidence="5">NADH dehydrogenase I subunit H</fullName>
    </alternativeName>
    <alternativeName>
        <fullName evidence="5">NDH-1 subunit H</fullName>
    </alternativeName>
</protein>
<dbReference type="HAMAP" id="MF_01350">
    <property type="entry name" value="NDH1_NuoH"/>
    <property type="match status" value="1"/>
</dbReference>
<dbReference type="Proteomes" id="UP001266099">
    <property type="component" value="Unassembled WGS sequence"/>
</dbReference>
<keyword evidence="8" id="KW-1185">Reference proteome</keyword>
<evidence type="ECO:0000256" key="3">
    <source>
        <dbReference type="ARBA" id="ARBA00022989"/>
    </source>
</evidence>
<keyword evidence="4 5" id="KW-0472">Membrane</keyword>
<keyword evidence="5" id="KW-1003">Cell membrane</keyword>
<gene>
    <name evidence="5" type="primary">nuoH</name>
    <name evidence="7" type="ORF">J2S36_000821</name>
</gene>
<evidence type="ECO:0000256" key="5">
    <source>
        <dbReference type="HAMAP-Rule" id="MF_01350"/>
    </source>
</evidence>
<organism evidence="7 8">
    <name type="scientific">Arcanobacterium hippocoleae</name>
    <dbReference type="NCBI Taxonomy" id="149017"/>
    <lineage>
        <taxon>Bacteria</taxon>
        <taxon>Bacillati</taxon>
        <taxon>Actinomycetota</taxon>
        <taxon>Actinomycetes</taxon>
        <taxon>Actinomycetales</taxon>
        <taxon>Actinomycetaceae</taxon>
        <taxon>Arcanobacterium</taxon>
    </lineage>
</organism>
<keyword evidence="2 5" id="KW-0812">Transmembrane</keyword>
<feature type="transmembrane region" description="Helical" evidence="5">
    <location>
        <begin position="17"/>
        <end position="41"/>
    </location>
</feature>
<evidence type="ECO:0000313" key="8">
    <source>
        <dbReference type="Proteomes" id="UP001266099"/>
    </source>
</evidence>
<dbReference type="RefSeq" id="WP_309955843.1">
    <property type="nucleotide sequence ID" value="NZ_JAVDUJ010000001.1"/>
</dbReference>
<keyword evidence="3 5" id="KW-1133">Transmembrane helix</keyword>
<keyword evidence="5" id="KW-0830">Ubiquinone</keyword>